<dbReference type="UniPathway" id="UPA00035">
    <property type="reaction ID" value="UER00042"/>
</dbReference>
<evidence type="ECO:0000256" key="3">
    <source>
        <dbReference type="ARBA" id="ARBA00012572"/>
    </source>
</evidence>
<dbReference type="EC" id="5.3.1.24" evidence="3 9"/>
<evidence type="ECO:0000256" key="9">
    <source>
        <dbReference type="HAMAP-Rule" id="MF_00135"/>
    </source>
</evidence>
<accession>A0A1P8F5T1</accession>
<evidence type="ECO:0000259" key="10">
    <source>
        <dbReference type="Pfam" id="PF00697"/>
    </source>
</evidence>
<keyword evidence="12" id="KW-1185">Reference proteome</keyword>
<comment type="similarity">
    <text evidence="9">Belongs to the TrpF family.</text>
</comment>
<comment type="catalytic activity">
    <reaction evidence="1 9">
        <text>N-(5-phospho-beta-D-ribosyl)anthranilate = 1-(2-carboxyphenylamino)-1-deoxy-D-ribulose 5-phosphate</text>
        <dbReference type="Rhea" id="RHEA:21540"/>
        <dbReference type="ChEBI" id="CHEBI:18277"/>
        <dbReference type="ChEBI" id="CHEBI:58613"/>
        <dbReference type="EC" id="5.3.1.24"/>
    </reaction>
</comment>
<dbReference type="InterPro" id="IPR011060">
    <property type="entry name" value="RibuloseP-bd_barrel"/>
</dbReference>
<evidence type="ECO:0000256" key="6">
    <source>
        <dbReference type="ARBA" id="ARBA00022822"/>
    </source>
</evidence>
<evidence type="ECO:0000256" key="8">
    <source>
        <dbReference type="ARBA" id="ARBA00023235"/>
    </source>
</evidence>
<name>A0A1P8F5T1_9CHLR</name>
<dbReference type="InterPro" id="IPR001240">
    <property type="entry name" value="PRAI_dom"/>
</dbReference>
<dbReference type="SUPFAM" id="SSF51366">
    <property type="entry name" value="Ribulose-phoshate binding barrel"/>
    <property type="match status" value="1"/>
</dbReference>
<evidence type="ECO:0000256" key="1">
    <source>
        <dbReference type="ARBA" id="ARBA00001164"/>
    </source>
</evidence>
<dbReference type="Pfam" id="PF00697">
    <property type="entry name" value="PRAI"/>
    <property type="match status" value="1"/>
</dbReference>
<reference evidence="12" key="1">
    <citation type="submission" date="2016-11" db="EMBL/GenBank/DDBJ databases">
        <title>Dehalogenimonas formicexedens sp. nov., a chlorinated alkane respiring bacterium isolated from contaminated groundwater.</title>
        <authorList>
            <person name="Key T.A."/>
            <person name="Bowman K.S."/>
            <person name="Lee I."/>
            <person name="Chun J."/>
            <person name="Albuquerque L."/>
            <person name="da Costa M.S."/>
            <person name="Rainey F.A."/>
            <person name="Moe W.M."/>
        </authorList>
    </citation>
    <scope>NUCLEOTIDE SEQUENCE [LARGE SCALE GENOMIC DNA]</scope>
    <source>
        <strain evidence="12">NSZ-14</strain>
    </source>
</reference>
<dbReference type="CDD" id="cd00405">
    <property type="entry name" value="PRAI"/>
    <property type="match status" value="1"/>
</dbReference>
<keyword evidence="7 9" id="KW-0057">Aromatic amino acid biosynthesis</keyword>
<dbReference type="STRING" id="1839801.Dform_00434"/>
<comment type="pathway">
    <text evidence="2 9">Amino-acid biosynthesis; L-tryptophan biosynthesis; L-tryptophan from chorismate: step 3/5.</text>
</comment>
<dbReference type="AlphaFoldDB" id="A0A1P8F5T1"/>
<dbReference type="Proteomes" id="UP000185934">
    <property type="component" value="Chromosome"/>
</dbReference>
<dbReference type="EMBL" id="CP018258">
    <property type="protein sequence ID" value="APV43790.1"/>
    <property type="molecule type" value="Genomic_DNA"/>
</dbReference>
<dbReference type="GO" id="GO:0004640">
    <property type="term" value="F:phosphoribosylanthranilate isomerase activity"/>
    <property type="evidence" value="ECO:0007669"/>
    <property type="project" value="UniProtKB-UniRule"/>
</dbReference>
<keyword evidence="6 9" id="KW-0822">Tryptophan biosynthesis</keyword>
<keyword evidence="5 9" id="KW-0028">Amino-acid biosynthesis</keyword>
<evidence type="ECO:0000256" key="7">
    <source>
        <dbReference type="ARBA" id="ARBA00023141"/>
    </source>
</evidence>
<dbReference type="PANTHER" id="PTHR42894:SF1">
    <property type="entry name" value="N-(5'-PHOSPHORIBOSYL)ANTHRANILATE ISOMERASE"/>
    <property type="match status" value="1"/>
</dbReference>
<evidence type="ECO:0000313" key="11">
    <source>
        <dbReference type="EMBL" id="APV43790.1"/>
    </source>
</evidence>
<dbReference type="InterPro" id="IPR044643">
    <property type="entry name" value="TrpF_fam"/>
</dbReference>
<dbReference type="Gene3D" id="3.20.20.70">
    <property type="entry name" value="Aldolase class I"/>
    <property type="match status" value="1"/>
</dbReference>
<dbReference type="InterPro" id="IPR013785">
    <property type="entry name" value="Aldolase_TIM"/>
</dbReference>
<gene>
    <name evidence="9 11" type="primary">trpF</name>
    <name evidence="11" type="ORF">Dform_00434</name>
</gene>
<evidence type="ECO:0000256" key="5">
    <source>
        <dbReference type="ARBA" id="ARBA00022605"/>
    </source>
</evidence>
<dbReference type="RefSeq" id="WP_076003569.1">
    <property type="nucleotide sequence ID" value="NZ_CP018258.1"/>
</dbReference>
<dbReference type="GO" id="GO:0000162">
    <property type="term" value="P:L-tryptophan biosynthetic process"/>
    <property type="evidence" value="ECO:0007669"/>
    <property type="project" value="UniProtKB-UniRule"/>
</dbReference>
<keyword evidence="8 9" id="KW-0413">Isomerase</keyword>
<proteinExistence type="inferred from homology"/>
<evidence type="ECO:0000256" key="2">
    <source>
        <dbReference type="ARBA" id="ARBA00004664"/>
    </source>
</evidence>
<evidence type="ECO:0000256" key="4">
    <source>
        <dbReference type="ARBA" id="ARBA00022272"/>
    </source>
</evidence>
<dbReference type="OrthoDB" id="9786954at2"/>
<dbReference type="KEGG" id="dfo:Dform_00434"/>
<evidence type="ECO:0000313" key="12">
    <source>
        <dbReference type="Proteomes" id="UP000185934"/>
    </source>
</evidence>
<dbReference type="PANTHER" id="PTHR42894">
    <property type="entry name" value="N-(5'-PHOSPHORIBOSYL)ANTHRANILATE ISOMERASE"/>
    <property type="match status" value="1"/>
</dbReference>
<protein>
    <recommendedName>
        <fullName evidence="4 9">N-(5'-phosphoribosyl)anthranilate isomerase</fullName>
        <shortName evidence="9">PRAI</shortName>
        <ecNumber evidence="3 9">5.3.1.24</ecNumber>
    </recommendedName>
</protein>
<organism evidence="11 12">
    <name type="scientific">Dehalogenimonas formicexedens</name>
    <dbReference type="NCBI Taxonomy" id="1839801"/>
    <lineage>
        <taxon>Bacteria</taxon>
        <taxon>Bacillati</taxon>
        <taxon>Chloroflexota</taxon>
        <taxon>Dehalococcoidia</taxon>
        <taxon>Dehalococcoidales</taxon>
        <taxon>Dehalococcoidaceae</taxon>
        <taxon>Dehalogenimonas</taxon>
    </lineage>
</organism>
<sequence>MTRIKICGITDVETASLCMRLGVDFIGLVFADSRRRITPEQAVELTRTILTQAKRPKIAGVFVNETAGKVNHTAEACHLDVIQLSGDEDGDYCGRITRPIIRATRIDQTSAAEEIQCRIAATGARDIHLIDRHSPGSFGGSGQKFDWAILENLSPALKIMVAGGLTPENVEELILRYHPWGVDVSSGVESHGRKDPAKIMAFIRAVRQADAKLKGVTNAAR</sequence>
<feature type="domain" description="N-(5'phosphoribosyl) anthranilate isomerase (PRAI)" evidence="10">
    <location>
        <begin position="4"/>
        <end position="204"/>
    </location>
</feature>
<dbReference type="HAMAP" id="MF_00135">
    <property type="entry name" value="PRAI"/>
    <property type="match status" value="1"/>
</dbReference>